<feature type="domain" description="Aminotransferase class V" evidence="4">
    <location>
        <begin position="117"/>
        <end position="405"/>
    </location>
</feature>
<keyword evidence="5" id="KW-0032">Aminotransferase</keyword>
<evidence type="ECO:0000256" key="1">
    <source>
        <dbReference type="ARBA" id="ARBA00001933"/>
    </source>
</evidence>
<dbReference type="PROSITE" id="PS51257">
    <property type="entry name" value="PROKAR_LIPOPROTEIN"/>
    <property type="match status" value="1"/>
</dbReference>
<proteinExistence type="predicted"/>
<reference evidence="5 6" key="1">
    <citation type="submission" date="2017-10" db="EMBL/GenBank/DDBJ databases">
        <title>Integration of genomic and chemical information greatly accelerates assignment of the full stereostructure of myelolactone, a potent inhibitor of myeloma from a marine-derived Micromonospora.</title>
        <authorList>
            <person name="Kim M.C."/>
            <person name="Machado H."/>
            <person name="Jensen P.R."/>
            <person name="Fenical W."/>
        </authorList>
    </citation>
    <scope>NUCLEOTIDE SEQUENCE [LARGE SCALE GENOMIC DNA]</scope>
    <source>
        <strain evidence="5 6">CNY-010</strain>
    </source>
</reference>
<evidence type="ECO:0000313" key="6">
    <source>
        <dbReference type="Proteomes" id="UP000267804"/>
    </source>
</evidence>
<evidence type="ECO:0000256" key="2">
    <source>
        <dbReference type="ARBA" id="ARBA00022898"/>
    </source>
</evidence>
<keyword evidence="2" id="KW-0663">Pyridoxal phosphate</keyword>
<dbReference type="PROSITE" id="PS51318">
    <property type="entry name" value="TAT"/>
    <property type="match status" value="1"/>
</dbReference>
<dbReference type="EMBL" id="CP024087">
    <property type="protein sequence ID" value="AYF27158.1"/>
    <property type="molecule type" value="Genomic_DNA"/>
</dbReference>
<dbReference type="InterPro" id="IPR006311">
    <property type="entry name" value="TAT_signal"/>
</dbReference>
<dbReference type="InterPro" id="IPR015424">
    <property type="entry name" value="PyrdxlP-dep_Trfase"/>
</dbReference>
<dbReference type="AlphaFoldDB" id="A0A386WHK8"/>
<keyword evidence="5" id="KW-0808">Transferase</keyword>
<name>A0A386WHK8_9ACTN</name>
<comment type="cofactor">
    <cofactor evidence="1">
        <name>pyridoxal 5'-phosphate</name>
        <dbReference type="ChEBI" id="CHEBI:597326"/>
    </cofactor>
</comment>
<dbReference type="Proteomes" id="UP000267804">
    <property type="component" value="Chromosome"/>
</dbReference>
<dbReference type="KEGG" id="mtua:CSH63_06905"/>
<dbReference type="PANTHER" id="PTHR43586:SF8">
    <property type="entry name" value="CYSTEINE DESULFURASE 1, CHLOROPLASTIC"/>
    <property type="match status" value="1"/>
</dbReference>
<dbReference type="RefSeq" id="WP_120569515.1">
    <property type="nucleotide sequence ID" value="NZ_CP024087.1"/>
</dbReference>
<dbReference type="Gene3D" id="3.90.1150.10">
    <property type="entry name" value="Aspartate Aminotransferase, domain 1"/>
    <property type="match status" value="1"/>
</dbReference>
<dbReference type="SUPFAM" id="SSF53383">
    <property type="entry name" value="PLP-dependent transferases"/>
    <property type="match status" value="1"/>
</dbReference>
<evidence type="ECO:0000259" key="4">
    <source>
        <dbReference type="Pfam" id="PF00266"/>
    </source>
</evidence>
<organism evidence="5 6">
    <name type="scientific">Micromonospora tulbaghiae</name>
    <dbReference type="NCBI Taxonomy" id="479978"/>
    <lineage>
        <taxon>Bacteria</taxon>
        <taxon>Bacillati</taxon>
        <taxon>Actinomycetota</taxon>
        <taxon>Actinomycetes</taxon>
        <taxon>Micromonosporales</taxon>
        <taxon>Micromonosporaceae</taxon>
        <taxon>Micromonospora</taxon>
    </lineage>
</organism>
<dbReference type="Gene3D" id="3.40.640.10">
    <property type="entry name" value="Type I PLP-dependent aspartate aminotransferase-like (Major domain)"/>
    <property type="match status" value="1"/>
</dbReference>
<dbReference type="InterPro" id="IPR000192">
    <property type="entry name" value="Aminotrans_V_dom"/>
</dbReference>
<evidence type="ECO:0000313" key="5">
    <source>
        <dbReference type="EMBL" id="AYF27158.1"/>
    </source>
</evidence>
<protein>
    <submittedName>
        <fullName evidence="5">Aminotransferase</fullName>
    </submittedName>
</protein>
<sequence>MHPTRRRLTRRHLLGATAAAGVTGLATGCDPDRPAGGTAVSDDAPALDPASWDSVRAQFALDRSRAHLATFVFAPHPAPVRAAVATHRAGLDRDASGYLAANEERLDRAVLAAAAGHLGARSDHIALTDSTTMGLGLVYSAIRLRPGDEVLTTEHDFYATHESLRLRAERDGVTVRRARLYRDAATAGADEMVAGLTAALTPRTRVVALTWVHSGTGVKLPVRRLAEAVRERSPEALLCLDAVHGFGADASTPEQLGCDVLVSGCHKWLLGPRGTGLVWAAERAWARMTPVIPSFDGRGIGRWLAGGTGGQPVPPGPAHTPGGYHSFEHRWALADAFAFHRRIGPARVAERTRELAGRLKEGLAGIRGVRLVTPRAADLSAGVVCCEVTGVPVGEAVNRLWSAGVVASSTPYRPSYLRFGATIANGEQDVEAALRAVRTLV</sequence>
<evidence type="ECO:0000256" key="3">
    <source>
        <dbReference type="SAM" id="MobiDB-lite"/>
    </source>
</evidence>
<dbReference type="GO" id="GO:0008483">
    <property type="term" value="F:transaminase activity"/>
    <property type="evidence" value="ECO:0007669"/>
    <property type="project" value="UniProtKB-KW"/>
</dbReference>
<dbReference type="Pfam" id="PF00266">
    <property type="entry name" value="Aminotran_5"/>
    <property type="match status" value="1"/>
</dbReference>
<dbReference type="InterPro" id="IPR015421">
    <property type="entry name" value="PyrdxlP-dep_Trfase_major"/>
</dbReference>
<feature type="region of interest" description="Disordered" evidence="3">
    <location>
        <begin position="24"/>
        <end position="46"/>
    </location>
</feature>
<accession>A0A386WHK8</accession>
<dbReference type="InterPro" id="IPR015422">
    <property type="entry name" value="PyrdxlP-dep_Trfase_small"/>
</dbReference>
<gene>
    <name evidence="5" type="ORF">CSH63_06905</name>
</gene>
<dbReference type="PANTHER" id="PTHR43586">
    <property type="entry name" value="CYSTEINE DESULFURASE"/>
    <property type="match status" value="1"/>
</dbReference>